<proteinExistence type="predicted"/>
<evidence type="ECO:0000313" key="1">
    <source>
        <dbReference type="EMBL" id="EUJ63213.1"/>
    </source>
</evidence>
<dbReference type="Proteomes" id="UP000019241">
    <property type="component" value="Unassembled WGS sequence"/>
</dbReference>
<accession>W7E1I7</accession>
<dbReference type="PATRIC" id="fig|1265822.4.peg.602"/>
<organism evidence="1 2">
    <name type="scientific">Listeria fleischmannii FSL S10-1203</name>
    <dbReference type="NCBI Taxonomy" id="1265822"/>
    <lineage>
        <taxon>Bacteria</taxon>
        <taxon>Bacillati</taxon>
        <taxon>Bacillota</taxon>
        <taxon>Bacilli</taxon>
        <taxon>Bacillales</taxon>
        <taxon>Listeriaceae</taxon>
        <taxon>Listeria</taxon>
    </lineage>
</organism>
<evidence type="ECO:0000313" key="2">
    <source>
        <dbReference type="Proteomes" id="UP000019241"/>
    </source>
</evidence>
<feature type="non-terminal residue" evidence="1">
    <location>
        <position position="1"/>
    </location>
</feature>
<dbReference type="EMBL" id="AODM01000010">
    <property type="protein sequence ID" value="EUJ63213.1"/>
    <property type="molecule type" value="Genomic_DNA"/>
</dbReference>
<reference evidence="1 2" key="1">
    <citation type="submission" date="2012-12" db="EMBL/GenBank/DDBJ databases">
        <title>Novel taxa of Listeriaceae from agricultural environments in the United States.</title>
        <authorList>
            <person name="den Bakker H.C."/>
            <person name="Allred A."/>
            <person name="Warchocki S."/>
            <person name="Wright E.M."/>
            <person name="Burrell A."/>
            <person name="Nightingale K.K."/>
            <person name="Kephart D."/>
            <person name="Wiedmann M."/>
        </authorList>
    </citation>
    <scope>NUCLEOTIDE SEQUENCE [LARGE SCALE GENOMIC DNA]</scope>
    <source>
        <strain evidence="1 2">FSL S10-1203</strain>
    </source>
</reference>
<comment type="caution">
    <text evidence="1">The sequence shown here is derived from an EMBL/GenBank/DDBJ whole genome shotgun (WGS) entry which is preliminary data.</text>
</comment>
<sequence length="40" mass="4468">ILYLILILFKKVIDELGGIDVQVPKDFEGPILDTGKKVQV</sequence>
<name>W7E1I7_9LIST</name>
<protein>
    <submittedName>
        <fullName evidence="1">Uncharacterized protein</fullName>
    </submittedName>
</protein>
<dbReference type="AlphaFoldDB" id="W7E1I7"/>
<gene>
    <name evidence="1" type="ORF">MCOL2_02931</name>
</gene>